<reference evidence="1 2" key="1">
    <citation type="submission" date="2019-05" db="EMBL/GenBank/DDBJ databases">
        <title>Mikania micrantha, genome provides insights into the molecular mechanism of rapid growth.</title>
        <authorList>
            <person name="Liu B."/>
        </authorList>
    </citation>
    <scope>NUCLEOTIDE SEQUENCE [LARGE SCALE GENOMIC DNA]</scope>
    <source>
        <strain evidence="1">NLD-2019</strain>
        <tissue evidence="1">Leaf</tissue>
    </source>
</reference>
<dbReference type="EMBL" id="SZYD01000017">
    <property type="protein sequence ID" value="KAD3068645.1"/>
    <property type="molecule type" value="Genomic_DNA"/>
</dbReference>
<keyword evidence="2" id="KW-1185">Reference proteome</keyword>
<organism evidence="1 2">
    <name type="scientific">Mikania micrantha</name>
    <name type="common">bitter vine</name>
    <dbReference type="NCBI Taxonomy" id="192012"/>
    <lineage>
        <taxon>Eukaryota</taxon>
        <taxon>Viridiplantae</taxon>
        <taxon>Streptophyta</taxon>
        <taxon>Embryophyta</taxon>
        <taxon>Tracheophyta</taxon>
        <taxon>Spermatophyta</taxon>
        <taxon>Magnoliopsida</taxon>
        <taxon>eudicotyledons</taxon>
        <taxon>Gunneridae</taxon>
        <taxon>Pentapetalae</taxon>
        <taxon>asterids</taxon>
        <taxon>campanulids</taxon>
        <taxon>Asterales</taxon>
        <taxon>Asteraceae</taxon>
        <taxon>Asteroideae</taxon>
        <taxon>Heliantheae alliance</taxon>
        <taxon>Eupatorieae</taxon>
        <taxon>Mikania</taxon>
    </lineage>
</organism>
<evidence type="ECO:0000313" key="1">
    <source>
        <dbReference type="EMBL" id="KAD3068645.1"/>
    </source>
</evidence>
<dbReference type="Proteomes" id="UP000326396">
    <property type="component" value="Linkage Group LG7"/>
</dbReference>
<accession>A0A5N6M401</accession>
<comment type="caution">
    <text evidence="1">The sequence shown here is derived from an EMBL/GenBank/DDBJ whole genome shotgun (WGS) entry which is preliminary data.</text>
</comment>
<gene>
    <name evidence="1" type="ORF">E3N88_36525</name>
</gene>
<sequence length="164" mass="18654">MRPLEKPFEEFGDVRLKAIIMRRRQTRTHACTAAGDCFERVKDIQTCFKAYKVVARGRKADPVKVLLSVAGVEDIQTSCKSHKVAVKRRKVDPLEVLISVCRHAMSTIHSEVELYRHIFFSLNFREPTDLGDTVEIDSRIPSAIESLRQVKLADFGFLGCYNSP</sequence>
<proteinExistence type="predicted"/>
<protein>
    <submittedName>
        <fullName evidence="1">Uncharacterized protein</fullName>
    </submittedName>
</protein>
<dbReference type="AlphaFoldDB" id="A0A5N6M401"/>
<evidence type="ECO:0000313" key="2">
    <source>
        <dbReference type="Proteomes" id="UP000326396"/>
    </source>
</evidence>
<name>A0A5N6M401_9ASTR</name>